<proteinExistence type="predicted"/>
<accession>A0A0H2SB11</accession>
<protein>
    <submittedName>
        <fullName evidence="1">Uncharacterized protein</fullName>
    </submittedName>
</protein>
<dbReference type="InterPro" id="IPR032675">
    <property type="entry name" value="LRR_dom_sf"/>
</dbReference>
<dbReference type="AlphaFoldDB" id="A0A0H2SB11"/>
<dbReference type="Gene3D" id="3.80.10.10">
    <property type="entry name" value="Ribonuclease Inhibitor"/>
    <property type="match status" value="1"/>
</dbReference>
<dbReference type="Gene3D" id="1.20.1280.50">
    <property type="match status" value="1"/>
</dbReference>
<dbReference type="Proteomes" id="UP000053477">
    <property type="component" value="Unassembled WGS sequence"/>
</dbReference>
<reference evidence="1 2" key="1">
    <citation type="submission" date="2015-04" db="EMBL/GenBank/DDBJ databases">
        <title>Complete genome sequence of Schizopora paradoxa KUC8140, a cosmopolitan wood degrader in East Asia.</title>
        <authorList>
            <consortium name="DOE Joint Genome Institute"/>
            <person name="Min B."/>
            <person name="Park H."/>
            <person name="Jang Y."/>
            <person name="Kim J.-J."/>
            <person name="Kim K.H."/>
            <person name="Pangilinan J."/>
            <person name="Lipzen A."/>
            <person name="Riley R."/>
            <person name="Grigoriev I.V."/>
            <person name="Spatafora J.W."/>
            <person name="Choi I.-G."/>
        </authorList>
    </citation>
    <scope>NUCLEOTIDE SEQUENCE [LARGE SCALE GENOMIC DNA]</scope>
    <source>
        <strain evidence="1 2">KUC8140</strain>
    </source>
</reference>
<dbReference type="SUPFAM" id="SSF52047">
    <property type="entry name" value="RNI-like"/>
    <property type="match status" value="1"/>
</dbReference>
<organism evidence="1 2">
    <name type="scientific">Schizopora paradoxa</name>
    <dbReference type="NCBI Taxonomy" id="27342"/>
    <lineage>
        <taxon>Eukaryota</taxon>
        <taxon>Fungi</taxon>
        <taxon>Dikarya</taxon>
        <taxon>Basidiomycota</taxon>
        <taxon>Agaricomycotina</taxon>
        <taxon>Agaricomycetes</taxon>
        <taxon>Hymenochaetales</taxon>
        <taxon>Schizoporaceae</taxon>
        <taxon>Schizopora</taxon>
    </lineage>
</organism>
<dbReference type="OrthoDB" id="2884925at2759"/>
<evidence type="ECO:0000313" key="2">
    <source>
        <dbReference type="Proteomes" id="UP000053477"/>
    </source>
</evidence>
<name>A0A0H2SB11_9AGAM</name>
<dbReference type="InParanoid" id="A0A0H2SB11"/>
<keyword evidence="2" id="KW-1185">Reference proteome</keyword>
<gene>
    <name evidence="1" type="ORF">SCHPADRAFT_332503</name>
</gene>
<dbReference type="EMBL" id="KQ085949">
    <property type="protein sequence ID" value="KLO14076.1"/>
    <property type="molecule type" value="Genomic_DNA"/>
</dbReference>
<sequence length="436" mass="49509">MEPQEEDGDVGRETSPAFGLERERIRPEVIAMMMDIVERLKENGGCVGALSDLFDVNELWSSNSDFLTQKVIQPGKGAEQAKVAHRRQRQAVRDLLKLPRDAASAFVEIGNHIFSQVRKLEERLGVEENADRLTLLSLPDEILAIIFRNAVDGTRLDEEDSIYLPLAHVQASASLSHVCQRFRHVAISIPYLWNCTFNRMSTDLVEMCFSRLSIPIAEVSVTTTSNLASIESSKSYLSTVVPFSQRWRRYEHEQLRFAIDRLKEVASFSRNLNAPHLLELSIVYSTAPLKLTNGERSQADREAIHYYSTWSCPMLTSVSTRNLIPVPYMIPNSPSLKELDMSMNFERNTPKFSLGDLVSFLSSLVQLEDLTLQFFSLNSNIEEMDSPISTKVALSSLRKLCINLYRCDAEYVDAIFTSIRFPNIVSLKLCVWRLED</sequence>
<evidence type="ECO:0000313" key="1">
    <source>
        <dbReference type="EMBL" id="KLO14076.1"/>
    </source>
</evidence>